<dbReference type="InterPro" id="IPR023978">
    <property type="entry name" value="GMC_oxidoreductase_bact"/>
</dbReference>
<dbReference type="OrthoDB" id="9785276at2"/>
<keyword evidence="7" id="KW-0560">Oxidoreductase</keyword>
<feature type="binding site" evidence="5">
    <location>
        <position position="229"/>
    </location>
    <ligand>
        <name>FAD</name>
        <dbReference type="ChEBI" id="CHEBI:57692"/>
    </ligand>
</feature>
<dbReference type="GO" id="GO:0050660">
    <property type="term" value="F:flavin adenine dinucleotide binding"/>
    <property type="evidence" value="ECO:0007669"/>
    <property type="project" value="InterPro"/>
</dbReference>
<feature type="binding site" evidence="5">
    <location>
        <begin position="455"/>
        <end position="456"/>
    </location>
    <ligand>
        <name>FAD</name>
        <dbReference type="ChEBI" id="CHEBI:57692"/>
    </ligand>
</feature>
<dbReference type="Pfam" id="PF05199">
    <property type="entry name" value="GMC_oxred_C"/>
    <property type="match status" value="1"/>
</dbReference>
<sequence length="517" mass="53903">MALSDPGAGTAPSGWDDVVVGGGSSGAVLAARLSEQPGRRVLLLEAGTDPAASEAATGDIPVLSGANWDYSAYVDRPGPAAREYPYPVGRVMGGSSAVNGALALRGLPADFDTWAAAGNDAWAWQHVLPYFTRLEADADCKGDEHGTVGPLPVRRTAPADLSPLAAAFLRACAALGLPDAPDLNSTAHPVGAGPIPLNALGRRRVSTADAYLTPARTRPNLTVWDRCQVVRVLTEGGRATGVELLREGRCDIVHADRVTLCAGAVNTPAVLLRSGIGPAGQLAALGVRPVADLPGVGENLTDHAMVTLWALPRPGVCRDGEPMHQVLARVAAAGAPDLNLTLVNNLSGLAVPGIAEVLRGRDAMSLHATLLTPRSRGTVTLRDAEPDTPPVIALRLASEAADVERLMTGMRLVWALVQQAPLGGLLRRVLLWTARMVQDDALLRSAVTRFACPAWHPVGTARMGPAEDPAAVVDQRLRVHGVAGLRVVDASVMPSITSAPTNLSCVMLAERAAEWMC</sequence>
<name>A0A345T291_9ACTN</name>
<dbReference type="NCBIfam" id="TIGR03970">
    <property type="entry name" value="Rv0697"/>
    <property type="match status" value="1"/>
</dbReference>
<dbReference type="EC" id="1.-.-.-" evidence="7"/>
<dbReference type="EMBL" id="CP031264">
    <property type="protein sequence ID" value="AXI80096.1"/>
    <property type="molecule type" value="Genomic_DNA"/>
</dbReference>
<evidence type="ECO:0000256" key="3">
    <source>
        <dbReference type="ARBA" id="ARBA00022630"/>
    </source>
</evidence>
<dbReference type="PIRSF" id="PIRSF000137">
    <property type="entry name" value="Alcohol_oxidase"/>
    <property type="match status" value="1"/>
</dbReference>
<evidence type="ECO:0000256" key="1">
    <source>
        <dbReference type="ARBA" id="ARBA00001974"/>
    </source>
</evidence>
<evidence type="ECO:0000313" key="7">
    <source>
        <dbReference type="EMBL" id="AXI80096.1"/>
    </source>
</evidence>
<evidence type="ECO:0000256" key="2">
    <source>
        <dbReference type="ARBA" id="ARBA00010790"/>
    </source>
</evidence>
<dbReference type="PANTHER" id="PTHR11552">
    <property type="entry name" value="GLUCOSE-METHANOL-CHOLINE GMC OXIDOREDUCTASE"/>
    <property type="match status" value="1"/>
</dbReference>
<protein>
    <submittedName>
        <fullName evidence="7">Mycofactocin system GMC family oxidoreductase MftG</fullName>
        <ecNumber evidence="7">1.-.-.-</ecNumber>
    </submittedName>
</protein>
<dbReference type="RefSeq" id="WP_111489499.1">
    <property type="nucleotide sequence ID" value="NZ_CP031264.1"/>
</dbReference>
<feature type="domain" description="Glucose-methanol-choline oxidoreductase N-terminal" evidence="6">
    <location>
        <begin position="263"/>
        <end position="277"/>
    </location>
</feature>
<dbReference type="GO" id="GO:0016614">
    <property type="term" value="F:oxidoreductase activity, acting on CH-OH group of donors"/>
    <property type="evidence" value="ECO:0007669"/>
    <property type="project" value="InterPro"/>
</dbReference>
<dbReference type="AlphaFoldDB" id="A0A345T291"/>
<dbReference type="PANTHER" id="PTHR11552:SF147">
    <property type="entry name" value="CHOLINE DEHYDROGENASE, MITOCHONDRIAL"/>
    <property type="match status" value="1"/>
</dbReference>
<keyword evidence="4 5" id="KW-0274">FAD</keyword>
<evidence type="ECO:0000256" key="4">
    <source>
        <dbReference type="ARBA" id="ARBA00022827"/>
    </source>
</evidence>
<accession>A0A345T291</accession>
<dbReference type="InterPro" id="IPR000172">
    <property type="entry name" value="GMC_OxRdtase_N"/>
</dbReference>
<dbReference type="InterPro" id="IPR036188">
    <property type="entry name" value="FAD/NAD-bd_sf"/>
</dbReference>
<dbReference type="Proteomes" id="UP000249340">
    <property type="component" value="Chromosome"/>
</dbReference>
<dbReference type="Gene3D" id="3.50.50.60">
    <property type="entry name" value="FAD/NAD(P)-binding domain"/>
    <property type="match status" value="1"/>
</dbReference>
<dbReference type="Gene3D" id="3.30.410.40">
    <property type="match status" value="1"/>
</dbReference>
<proteinExistence type="inferred from homology"/>
<feature type="binding site" evidence="5">
    <location>
        <position position="91"/>
    </location>
    <ligand>
        <name>FAD</name>
        <dbReference type="ChEBI" id="CHEBI:57692"/>
    </ligand>
</feature>
<gene>
    <name evidence="7" type="primary">mftG</name>
    <name evidence="7" type="ORF">C7M71_024570</name>
</gene>
<dbReference type="InterPro" id="IPR007867">
    <property type="entry name" value="GMC_OxRtase_C"/>
</dbReference>
<keyword evidence="8" id="KW-1185">Reference proteome</keyword>
<comment type="cofactor">
    <cofactor evidence="1 5">
        <name>FAD</name>
        <dbReference type="ChEBI" id="CHEBI:57692"/>
    </cofactor>
</comment>
<dbReference type="KEGG" id="stri:C7M71_024570"/>
<dbReference type="InterPro" id="IPR012132">
    <property type="entry name" value="GMC_OxRdtase"/>
</dbReference>
<dbReference type="SUPFAM" id="SSF54373">
    <property type="entry name" value="FAD-linked reductases, C-terminal domain"/>
    <property type="match status" value="1"/>
</dbReference>
<reference evidence="8" key="1">
    <citation type="submission" date="2018-07" db="EMBL/GenBank/DDBJ databases">
        <title>Streptacidiphilus bronchialis DSM 106435 chromosome.</title>
        <authorList>
            <person name="Batra D."/>
            <person name="Gulvik C.A."/>
        </authorList>
    </citation>
    <scope>NUCLEOTIDE SEQUENCE [LARGE SCALE GENOMIC DNA]</scope>
    <source>
        <strain evidence="8">DSM 106435</strain>
    </source>
</reference>
<dbReference type="Pfam" id="PF00732">
    <property type="entry name" value="GMC_oxred_N"/>
    <property type="match status" value="1"/>
</dbReference>
<dbReference type="SUPFAM" id="SSF51905">
    <property type="entry name" value="FAD/NAD(P)-binding domain"/>
    <property type="match status" value="1"/>
</dbReference>
<organism evidence="7 8">
    <name type="scientific">Peterkaempfera bronchialis</name>
    <dbReference type="NCBI Taxonomy" id="2126346"/>
    <lineage>
        <taxon>Bacteria</taxon>
        <taxon>Bacillati</taxon>
        <taxon>Actinomycetota</taxon>
        <taxon>Actinomycetes</taxon>
        <taxon>Kitasatosporales</taxon>
        <taxon>Streptomycetaceae</taxon>
        <taxon>Peterkaempfera</taxon>
    </lineage>
</organism>
<comment type="similarity">
    <text evidence="2">Belongs to the GMC oxidoreductase family.</text>
</comment>
<keyword evidence="3" id="KW-0285">Flavoprotein</keyword>
<evidence type="ECO:0000259" key="6">
    <source>
        <dbReference type="PROSITE" id="PS00624"/>
    </source>
</evidence>
<evidence type="ECO:0000313" key="8">
    <source>
        <dbReference type="Proteomes" id="UP000249340"/>
    </source>
</evidence>
<evidence type="ECO:0000256" key="5">
    <source>
        <dbReference type="PIRSR" id="PIRSR000137-2"/>
    </source>
</evidence>
<dbReference type="PROSITE" id="PS00624">
    <property type="entry name" value="GMC_OXRED_2"/>
    <property type="match status" value="1"/>
</dbReference>